<keyword evidence="3" id="KW-0349">Heme</keyword>
<reference evidence="11 12" key="1">
    <citation type="journal article" date="2019" name="Nat. Ecol. Evol.">
        <title>Megaphylogeny resolves global patterns of mushroom evolution.</title>
        <authorList>
            <person name="Varga T."/>
            <person name="Krizsan K."/>
            <person name="Foldi C."/>
            <person name="Dima B."/>
            <person name="Sanchez-Garcia M."/>
            <person name="Sanchez-Ramirez S."/>
            <person name="Szollosi G.J."/>
            <person name="Szarkandi J.G."/>
            <person name="Papp V."/>
            <person name="Albert L."/>
            <person name="Andreopoulos W."/>
            <person name="Angelini C."/>
            <person name="Antonin V."/>
            <person name="Barry K.W."/>
            <person name="Bougher N.L."/>
            <person name="Buchanan P."/>
            <person name="Buyck B."/>
            <person name="Bense V."/>
            <person name="Catcheside P."/>
            <person name="Chovatia M."/>
            <person name="Cooper J."/>
            <person name="Damon W."/>
            <person name="Desjardin D."/>
            <person name="Finy P."/>
            <person name="Geml J."/>
            <person name="Haridas S."/>
            <person name="Hughes K."/>
            <person name="Justo A."/>
            <person name="Karasinski D."/>
            <person name="Kautmanova I."/>
            <person name="Kiss B."/>
            <person name="Kocsube S."/>
            <person name="Kotiranta H."/>
            <person name="LaButti K.M."/>
            <person name="Lechner B.E."/>
            <person name="Liimatainen K."/>
            <person name="Lipzen A."/>
            <person name="Lukacs Z."/>
            <person name="Mihaltcheva S."/>
            <person name="Morgado L.N."/>
            <person name="Niskanen T."/>
            <person name="Noordeloos M.E."/>
            <person name="Ohm R.A."/>
            <person name="Ortiz-Santana B."/>
            <person name="Ovrebo C."/>
            <person name="Racz N."/>
            <person name="Riley R."/>
            <person name="Savchenko A."/>
            <person name="Shiryaev A."/>
            <person name="Soop K."/>
            <person name="Spirin V."/>
            <person name="Szebenyi C."/>
            <person name="Tomsovsky M."/>
            <person name="Tulloss R.E."/>
            <person name="Uehling J."/>
            <person name="Grigoriev I.V."/>
            <person name="Vagvolgyi C."/>
            <person name="Papp T."/>
            <person name="Martin F.M."/>
            <person name="Miettinen O."/>
            <person name="Hibbett D.S."/>
            <person name="Nagy L.G."/>
        </authorList>
    </citation>
    <scope>NUCLEOTIDE SEQUENCE [LARGE SCALE GENOMIC DNA]</scope>
    <source>
        <strain evidence="11 12">CBS 121175</strain>
    </source>
</reference>
<comment type="similarity">
    <text evidence="7">Belongs to the chloroperoxidase family.</text>
</comment>
<dbReference type="GO" id="GO:0046872">
    <property type="term" value="F:metal ion binding"/>
    <property type="evidence" value="ECO:0007669"/>
    <property type="project" value="UniProtKB-KW"/>
</dbReference>
<sequence length="378" mass="40699">MRSKLPISSLVAGWILFPLPYALAFPSYASLRGLSARQEEPVEAQGGKVPPNPPGPPSFTGTKLVDDSDHPWQAPQSGDIRGPCPGLNTLASHGYLPRNGVASPSQIITAVQEGFNMDNAAARGATYTAHLLVGNVVADLLSIGGKTPLTGRDFPGENATGISEHGRFEGDASLTRVDDFHGDRIAFDQGLFDQASTFFNRFGNGFYNITVAAELRFHRIQQSISTNPEFNLMGLRHISAYGEAALPVNLFVDGRKTGAEKGQLDMDSALSFFKDFRFPSGFFRAAEPGGAQGADVIVTTHPVSPGRNEGAGNYVVDDSLGSVLDPCKFYTQFVNVTVRDLYPNPRGVLRRNLNLNLGFVYEALGDPSCPQVFPYGQD</sequence>
<dbReference type="InterPro" id="IPR036851">
    <property type="entry name" value="Chloroperoxidase-like_sf"/>
</dbReference>
<dbReference type="PROSITE" id="PS51405">
    <property type="entry name" value="HEME_HALOPEROXIDASE"/>
    <property type="match status" value="1"/>
</dbReference>
<keyword evidence="5" id="KW-0560">Oxidoreductase</keyword>
<name>A0A5C3KDX7_COPMA</name>
<evidence type="ECO:0000256" key="4">
    <source>
        <dbReference type="ARBA" id="ARBA00022723"/>
    </source>
</evidence>
<evidence type="ECO:0000313" key="11">
    <source>
        <dbReference type="EMBL" id="TFK18174.1"/>
    </source>
</evidence>
<evidence type="ECO:0000313" key="12">
    <source>
        <dbReference type="Proteomes" id="UP000307440"/>
    </source>
</evidence>
<dbReference type="SUPFAM" id="SSF47571">
    <property type="entry name" value="Cloroperoxidase"/>
    <property type="match status" value="1"/>
</dbReference>
<dbReference type="PANTHER" id="PTHR33577">
    <property type="entry name" value="STERIGMATOCYSTIN BIOSYNTHESIS PEROXIDASE STCC-RELATED"/>
    <property type="match status" value="1"/>
</dbReference>
<proteinExistence type="inferred from homology"/>
<keyword evidence="9" id="KW-0732">Signal</keyword>
<dbReference type="Gene3D" id="1.10.489.10">
    <property type="entry name" value="Chloroperoxidase-like"/>
    <property type="match status" value="1"/>
</dbReference>
<organism evidence="11 12">
    <name type="scientific">Coprinopsis marcescibilis</name>
    <name type="common">Agaric fungus</name>
    <name type="synonym">Psathyrella marcescibilis</name>
    <dbReference type="NCBI Taxonomy" id="230819"/>
    <lineage>
        <taxon>Eukaryota</taxon>
        <taxon>Fungi</taxon>
        <taxon>Dikarya</taxon>
        <taxon>Basidiomycota</taxon>
        <taxon>Agaricomycotina</taxon>
        <taxon>Agaricomycetes</taxon>
        <taxon>Agaricomycetidae</taxon>
        <taxon>Agaricales</taxon>
        <taxon>Agaricineae</taxon>
        <taxon>Psathyrellaceae</taxon>
        <taxon>Coprinopsis</taxon>
    </lineage>
</organism>
<evidence type="ECO:0000256" key="9">
    <source>
        <dbReference type="SAM" id="SignalP"/>
    </source>
</evidence>
<protein>
    <submittedName>
        <fullName evidence="11">Cloroperoxidase</fullName>
    </submittedName>
</protein>
<feature type="chain" id="PRO_5022862426" evidence="9">
    <location>
        <begin position="25"/>
        <end position="378"/>
    </location>
</feature>
<dbReference type="Proteomes" id="UP000307440">
    <property type="component" value="Unassembled WGS sequence"/>
</dbReference>
<comment type="cofactor">
    <cofactor evidence="1">
        <name>heme b</name>
        <dbReference type="ChEBI" id="CHEBI:60344"/>
    </cofactor>
</comment>
<evidence type="ECO:0000256" key="2">
    <source>
        <dbReference type="ARBA" id="ARBA00022559"/>
    </source>
</evidence>
<dbReference type="InterPro" id="IPR000028">
    <property type="entry name" value="Chloroperoxidase"/>
</dbReference>
<keyword evidence="2 11" id="KW-0575">Peroxidase</keyword>
<evidence type="ECO:0000259" key="10">
    <source>
        <dbReference type="PROSITE" id="PS51405"/>
    </source>
</evidence>
<feature type="region of interest" description="Disordered" evidence="8">
    <location>
        <begin position="39"/>
        <end position="81"/>
    </location>
</feature>
<dbReference type="OrthoDB" id="2542103at2759"/>
<accession>A0A5C3KDX7</accession>
<dbReference type="Pfam" id="PF01328">
    <property type="entry name" value="Peroxidase_2"/>
    <property type="match status" value="1"/>
</dbReference>
<evidence type="ECO:0000256" key="3">
    <source>
        <dbReference type="ARBA" id="ARBA00022617"/>
    </source>
</evidence>
<keyword evidence="4" id="KW-0479">Metal-binding</keyword>
<evidence type="ECO:0000256" key="8">
    <source>
        <dbReference type="SAM" id="MobiDB-lite"/>
    </source>
</evidence>
<gene>
    <name evidence="11" type="ORF">FA15DRAFT_603777</name>
</gene>
<dbReference type="PANTHER" id="PTHR33577:SF16">
    <property type="entry name" value="HEME HALOPEROXIDASE FAMILY PROFILE DOMAIN-CONTAINING PROTEIN"/>
    <property type="match status" value="1"/>
</dbReference>
<evidence type="ECO:0000256" key="6">
    <source>
        <dbReference type="ARBA" id="ARBA00023004"/>
    </source>
</evidence>
<keyword evidence="6" id="KW-0408">Iron</keyword>
<evidence type="ECO:0000256" key="1">
    <source>
        <dbReference type="ARBA" id="ARBA00001970"/>
    </source>
</evidence>
<feature type="domain" description="Heme haloperoxidase family profile" evidence="10">
    <location>
        <begin position="68"/>
        <end position="305"/>
    </location>
</feature>
<feature type="signal peptide" evidence="9">
    <location>
        <begin position="1"/>
        <end position="24"/>
    </location>
</feature>
<dbReference type="AlphaFoldDB" id="A0A5C3KDX7"/>
<dbReference type="GO" id="GO:0004601">
    <property type="term" value="F:peroxidase activity"/>
    <property type="evidence" value="ECO:0007669"/>
    <property type="project" value="UniProtKB-KW"/>
</dbReference>
<dbReference type="EMBL" id="ML210424">
    <property type="protein sequence ID" value="TFK18174.1"/>
    <property type="molecule type" value="Genomic_DNA"/>
</dbReference>
<keyword evidence="12" id="KW-1185">Reference proteome</keyword>
<evidence type="ECO:0000256" key="5">
    <source>
        <dbReference type="ARBA" id="ARBA00023002"/>
    </source>
</evidence>
<evidence type="ECO:0000256" key="7">
    <source>
        <dbReference type="ARBA" id="ARBA00025795"/>
    </source>
</evidence>